<dbReference type="AlphaFoldDB" id="A0A1X7VL54"/>
<reference evidence="1" key="1">
    <citation type="submission" date="2017-05" db="UniProtKB">
        <authorList>
            <consortium name="EnsemblMetazoa"/>
        </authorList>
    </citation>
    <scope>IDENTIFICATION</scope>
</reference>
<sequence>MITPTSQPNDEDICQQYAVFEDKDIALGLPVYTSQCGVNITVLGFSSVTISLESFRLIVQDTPNVLEVSFKGSYVTDGLDSYLAPLSEHCLKLRGLNVSKLKPSTGDSLKVDVVHFWYLLSKMKCLESLSVHPCCLLPTVIDSLSSEQEDGSSDPPDVDLAAKDSMIEYVKSMSRLRGLDVIDCTFNHDCACNSSEGLVHEHLLSIISNLISLVYLKVEFPFSSYKGIQELEEMLKIEFSFSPTHNSKGLEEVLQNCQQLSFLCIDNAKLTLPADPALYSSLTHLFLIGNLMHLTPDFLAAVAINSKKCLKRFSYNDLMSKDSLL</sequence>
<dbReference type="EnsemblMetazoa" id="Aqu2.1.40629_001">
    <property type="protein sequence ID" value="Aqu2.1.40629_001"/>
    <property type="gene ID" value="Aqu2.1.40629"/>
</dbReference>
<dbReference type="Gene3D" id="3.80.10.10">
    <property type="entry name" value="Ribonuclease Inhibitor"/>
    <property type="match status" value="1"/>
</dbReference>
<accession>A0A1X7VL54</accession>
<proteinExistence type="predicted"/>
<dbReference type="InParanoid" id="A0A1X7VL54"/>
<name>A0A1X7VL54_AMPQE</name>
<dbReference type="InterPro" id="IPR032675">
    <property type="entry name" value="LRR_dom_sf"/>
</dbReference>
<evidence type="ECO:0000313" key="1">
    <source>
        <dbReference type="EnsemblMetazoa" id="Aqu2.1.40629_001"/>
    </source>
</evidence>
<protein>
    <submittedName>
        <fullName evidence="1">Uncharacterized protein</fullName>
    </submittedName>
</protein>
<dbReference type="SUPFAM" id="SSF52047">
    <property type="entry name" value="RNI-like"/>
    <property type="match status" value="1"/>
</dbReference>
<organism evidence="1">
    <name type="scientific">Amphimedon queenslandica</name>
    <name type="common">Sponge</name>
    <dbReference type="NCBI Taxonomy" id="400682"/>
    <lineage>
        <taxon>Eukaryota</taxon>
        <taxon>Metazoa</taxon>
        <taxon>Porifera</taxon>
        <taxon>Demospongiae</taxon>
        <taxon>Heteroscleromorpha</taxon>
        <taxon>Haplosclerida</taxon>
        <taxon>Niphatidae</taxon>
        <taxon>Amphimedon</taxon>
    </lineage>
</organism>